<evidence type="ECO:0000256" key="10">
    <source>
        <dbReference type="SAM" id="MobiDB-lite"/>
    </source>
</evidence>
<accession>A0A6S6TW88</accession>
<name>A0A6S6TW88_9BACT</name>
<dbReference type="InterPro" id="IPR006664">
    <property type="entry name" value="OMP_bac"/>
</dbReference>
<evidence type="ECO:0000256" key="11">
    <source>
        <dbReference type="SAM" id="SignalP"/>
    </source>
</evidence>
<evidence type="ECO:0000256" key="4">
    <source>
        <dbReference type="ARBA" id="ARBA00022692"/>
    </source>
</evidence>
<evidence type="ECO:0000256" key="7">
    <source>
        <dbReference type="ARBA" id="ARBA00023136"/>
    </source>
</evidence>
<dbReference type="SUPFAM" id="SSF56925">
    <property type="entry name" value="OMPA-like"/>
    <property type="match status" value="1"/>
</dbReference>
<dbReference type="CDD" id="cd07185">
    <property type="entry name" value="OmpA_C-like"/>
    <property type="match status" value="1"/>
</dbReference>
<gene>
    <name evidence="13" type="ORF">HELGO_WM466</name>
</gene>
<keyword evidence="4" id="KW-0812">Transmembrane</keyword>
<reference evidence="13" key="1">
    <citation type="submission" date="2020-01" db="EMBL/GenBank/DDBJ databases">
        <authorList>
            <person name="Meier V. D."/>
            <person name="Meier V D."/>
        </authorList>
    </citation>
    <scope>NUCLEOTIDE SEQUENCE</scope>
    <source>
        <strain evidence="13">HLG_WM_MAG_01</strain>
    </source>
</reference>
<evidence type="ECO:0000313" key="13">
    <source>
        <dbReference type="EMBL" id="CAA6818869.1"/>
    </source>
</evidence>
<dbReference type="PANTHER" id="PTHR30329">
    <property type="entry name" value="STATOR ELEMENT OF FLAGELLAR MOTOR COMPLEX"/>
    <property type="match status" value="1"/>
</dbReference>
<dbReference type="PRINTS" id="PR01021">
    <property type="entry name" value="OMPADOMAIN"/>
</dbReference>
<keyword evidence="3" id="KW-1134">Transmembrane beta strand</keyword>
<dbReference type="Gene3D" id="3.30.1330.60">
    <property type="entry name" value="OmpA-like domain"/>
    <property type="match status" value="1"/>
</dbReference>
<evidence type="ECO:0000256" key="3">
    <source>
        <dbReference type="ARBA" id="ARBA00022452"/>
    </source>
</evidence>
<dbReference type="InterPro" id="IPR006665">
    <property type="entry name" value="OmpA-like"/>
</dbReference>
<keyword evidence="11" id="KW-0732">Signal</keyword>
<keyword evidence="8" id="KW-0998">Cell outer membrane</keyword>
<dbReference type="AlphaFoldDB" id="A0A6S6TW88"/>
<dbReference type="InterPro" id="IPR011250">
    <property type="entry name" value="OMP/PagP_B-barrel"/>
</dbReference>
<dbReference type="SUPFAM" id="SSF103088">
    <property type="entry name" value="OmpA-like"/>
    <property type="match status" value="1"/>
</dbReference>
<keyword evidence="7 9" id="KW-0472">Membrane</keyword>
<feature type="signal peptide" evidence="11">
    <location>
        <begin position="1"/>
        <end position="20"/>
    </location>
</feature>
<feature type="chain" id="PRO_5028370458" evidence="11">
    <location>
        <begin position="21"/>
        <end position="334"/>
    </location>
</feature>
<evidence type="ECO:0000256" key="5">
    <source>
        <dbReference type="ARBA" id="ARBA00023065"/>
    </source>
</evidence>
<dbReference type="Gene3D" id="2.40.160.20">
    <property type="match status" value="1"/>
</dbReference>
<evidence type="ECO:0000256" key="2">
    <source>
        <dbReference type="ARBA" id="ARBA00022448"/>
    </source>
</evidence>
<dbReference type="InterPro" id="IPR036737">
    <property type="entry name" value="OmpA-like_sf"/>
</dbReference>
<organism evidence="13">
    <name type="scientific">uncultured Sulfurovum sp</name>
    <dbReference type="NCBI Taxonomy" id="269237"/>
    <lineage>
        <taxon>Bacteria</taxon>
        <taxon>Pseudomonadati</taxon>
        <taxon>Campylobacterota</taxon>
        <taxon>Epsilonproteobacteria</taxon>
        <taxon>Campylobacterales</taxon>
        <taxon>Sulfurovaceae</taxon>
        <taxon>Sulfurovum</taxon>
        <taxon>environmental samples</taxon>
    </lineage>
</organism>
<dbReference type="GO" id="GO:0009279">
    <property type="term" value="C:cell outer membrane"/>
    <property type="evidence" value="ECO:0007669"/>
    <property type="project" value="UniProtKB-SubCell"/>
</dbReference>
<keyword evidence="2" id="KW-0813">Transport</keyword>
<keyword evidence="5" id="KW-0406">Ion transport</keyword>
<feature type="region of interest" description="Disordered" evidence="10">
    <location>
        <begin position="300"/>
        <end position="319"/>
    </location>
</feature>
<protein>
    <submittedName>
        <fullName evidence="13">Outer membrane lipoprotein</fullName>
    </submittedName>
</protein>
<dbReference type="GO" id="GO:0005509">
    <property type="term" value="F:calcium ion binding"/>
    <property type="evidence" value="ECO:0007669"/>
    <property type="project" value="InterPro"/>
</dbReference>
<dbReference type="GO" id="GO:0015288">
    <property type="term" value="F:porin activity"/>
    <property type="evidence" value="ECO:0007669"/>
    <property type="project" value="UniProtKB-KW"/>
</dbReference>
<dbReference type="SUPFAM" id="SSF103647">
    <property type="entry name" value="TSP type-3 repeat"/>
    <property type="match status" value="1"/>
</dbReference>
<evidence type="ECO:0000256" key="8">
    <source>
        <dbReference type="ARBA" id="ARBA00023237"/>
    </source>
</evidence>
<dbReference type="Pfam" id="PF00691">
    <property type="entry name" value="OmpA"/>
    <property type="match status" value="1"/>
</dbReference>
<dbReference type="InterPro" id="IPR050330">
    <property type="entry name" value="Bact_OuterMem_StrucFunc"/>
</dbReference>
<evidence type="ECO:0000259" key="12">
    <source>
        <dbReference type="PROSITE" id="PS51123"/>
    </source>
</evidence>
<dbReference type="PROSITE" id="PS51123">
    <property type="entry name" value="OMPA_2"/>
    <property type="match status" value="1"/>
</dbReference>
<dbReference type="GO" id="GO:0006811">
    <property type="term" value="P:monoatomic ion transport"/>
    <property type="evidence" value="ECO:0007669"/>
    <property type="project" value="UniProtKB-KW"/>
</dbReference>
<evidence type="ECO:0000256" key="6">
    <source>
        <dbReference type="ARBA" id="ARBA00023114"/>
    </source>
</evidence>
<keyword evidence="13" id="KW-0449">Lipoprotein</keyword>
<sequence length="334" mass="36420">MKIVHSVLLAGLMLTTSINADTKENKLGVNVGVTSIYNEDSIEMDNLSAGVTYQFNEVRSEVKPRIDLDYVKIKDYKEVSSLIKGSVNGVYELSEDYVVTPYVMAGVGYEVVTDSIEGEFDSRAFAQGGVGAVYHQEDGYDVNVEAKALQVFGSDNQDNEIIVTAGVAVPVGTIGTYPQDKDECPIKIDEPDEDRDGVADVVDQCPQTPCYFTVDEYGCPIKATLRIHFDVDKATIRPHSMPKVEEFAAFLAANKGSMVKIDGHTDSDADDAYNMILSEARANTVMNKIVELGVSQNRLTAEGKGETSPTTSNATEAGKQLNRRIEVTLTYPTK</sequence>
<proteinExistence type="predicted"/>
<feature type="domain" description="OmpA-like" evidence="12">
    <location>
        <begin position="216"/>
        <end position="333"/>
    </location>
</feature>
<evidence type="ECO:0000256" key="1">
    <source>
        <dbReference type="ARBA" id="ARBA00004571"/>
    </source>
</evidence>
<dbReference type="PANTHER" id="PTHR30329:SF21">
    <property type="entry name" value="LIPOPROTEIN YIAD-RELATED"/>
    <property type="match status" value="1"/>
</dbReference>
<keyword evidence="6" id="KW-0626">Porin</keyword>
<dbReference type="GO" id="GO:0046930">
    <property type="term" value="C:pore complex"/>
    <property type="evidence" value="ECO:0007669"/>
    <property type="project" value="UniProtKB-KW"/>
</dbReference>
<dbReference type="InterPro" id="IPR028974">
    <property type="entry name" value="TSP_type-3_rpt"/>
</dbReference>
<dbReference type="EMBL" id="CACVAS010000107">
    <property type="protein sequence ID" value="CAA6818869.1"/>
    <property type="molecule type" value="Genomic_DNA"/>
</dbReference>
<evidence type="ECO:0000256" key="9">
    <source>
        <dbReference type="PROSITE-ProRule" id="PRU00473"/>
    </source>
</evidence>
<comment type="subcellular location">
    <subcellularLocation>
        <location evidence="1">Cell outer membrane</location>
        <topology evidence="1">Multi-pass membrane protein</topology>
    </subcellularLocation>
</comment>